<dbReference type="Gene3D" id="3.40.190.10">
    <property type="entry name" value="Periplasmic binding protein-like II"/>
    <property type="match status" value="2"/>
</dbReference>
<evidence type="ECO:0000313" key="4">
    <source>
        <dbReference type="EMBL" id="MFD2701322.1"/>
    </source>
</evidence>
<protein>
    <submittedName>
        <fullName evidence="4">Transporter substrate-binding domain-containing protein</fullName>
    </submittedName>
</protein>
<comment type="caution">
    <text evidence="4">The sequence shown here is derived from an EMBL/GenBank/DDBJ whole genome shotgun (WGS) entry which is preliminary data.</text>
</comment>
<organism evidence="4 5">
    <name type="scientific">Paenibacillus shunpengii</name>
    <dbReference type="NCBI Taxonomy" id="2054424"/>
    <lineage>
        <taxon>Bacteria</taxon>
        <taxon>Bacillati</taxon>
        <taxon>Bacillota</taxon>
        <taxon>Bacilli</taxon>
        <taxon>Bacillales</taxon>
        <taxon>Paenibacillaceae</taxon>
        <taxon>Paenibacillus</taxon>
    </lineage>
</organism>
<dbReference type="PROSITE" id="PS51257">
    <property type="entry name" value="PROKAR_LIPOPROTEIN"/>
    <property type="match status" value="1"/>
</dbReference>
<dbReference type="InterPro" id="IPR001638">
    <property type="entry name" value="Solute-binding_3/MltF_N"/>
</dbReference>
<dbReference type="Pfam" id="PF00497">
    <property type="entry name" value="SBP_bac_3"/>
    <property type="match status" value="1"/>
</dbReference>
<reference evidence="5" key="1">
    <citation type="journal article" date="2019" name="Int. J. Syst. Evol. Microbiol.">
        <title>The Global Catalogue of Microorganisms (GCM) 10K type strain sequencing project: providing services to taxonomists for standard genome sequencing and annotation.</title>
        <authorList>
            <consortium name="The Broad Institute Genomics Platform"/>
            <consortium name="The Broad Institute Genome Sequencing Center for Infectious Disease"/>
            <person name="Wu L."/>
            <person name="Ma J."/>
        </authorList>
    </citation>
    <scope>NUCLEOTIDE SEQUENCE [LARGE SCALE GENOMIC DNA]</scope>
    <source>
        <strain evidence="5">KCTC 33849</strain>
    </source>
</reference>
<dbReference type="PANTHER" id="PTHR35936:SF18">
    <property type="entry name" value="L-CYSTINE-BINDING PROTEIN TCYJ"/>
    <property type="match status" value="1"/>
</dbReference>
<feature type="signal peptide" evidence="2">
    <location>
        <begin position="1"/>
        <end position="22"/>
    </location>
</feature>
<accession>A0ABW5SND6</accession>
<evidence type="ECO:0000313" key="5">
    <source>
        <dbReference type="Proteomes" id="UP001597540"/>
    </source>
</evidence>
<name>A0ABW5SND6_9BACL</name>
<feature type="chain" id="PRO_5046323144" evidence="2">
    <location>
        <begin position="23"/>
        <end position="277"/>
    </location>
</feature>
<dbReference type="SMART" id="SM00062">
    <property type="entry name" value="PBPb"/>
    <property type="match status" value="1"/>
</dbReference>
<sequence length="277" mass="30625">MRKSWGFTFAILLAGVIAGCGADSNSGAQSNETAASANDTQVKKIIVGTGTGFPQICFIDEHGNLTGFDVELVREIDERLSGYEFEFQTQEFSNLLLSLETKKVDLVAHQMEKNPEREEKYLFNKEAYAHWRNKIIVSKDNKEPIQSLDDLKGKKVLTSATSAAAQILENYNKDNNNAINIVYQNGAANDTVSQITTGRVDATIGEDFTLSLIDPQSKLKTIGDELSKADILFVFRKDDPEGQQLADTIDGVIKELKTDGTLSELSKEWLGEDFTTE</sequence>
<keyword evidence="5" id="KW-1185">Reference proteome</keyword>
<evidence type="ECO:0000259" key="3">
    <source>
        <dbReference type="SMART" id="SM00062"/>
    </source>
</evidence>
<dbReference type="RefSeq" id="WP_379262498.1">
    <property type="nucleotide sequence ID" value="NZ_JBHUMJ010000002.1"/>
</dbReference>
<dbReference type="Proteomes" id="UP001597540">
    <property type="component" value="Unassembled WGS sequence"/>
</dbReference>
<proteinExistence type="predicted"/>
<evidence type="ECO:0000256" key="1">
    <source>
        <dbReference type="ARBA" id="ARBA00022729"/>
    </source>
</evidence>
<dbReference type="EMBL" id="JBHUMJ010000002">
    <property type="protein sequence ID" value="MFD2701322.1"/>
    <property type="molecule type" value="Genomic_DNA"/>
</dbReference>
<evidence type="ECO:0000256" key="2">
    <source>
        <dbReference type="SAM" id="SignalP"/>
    </source>
</evidence>
<keyword evidence="1 2" id="KW-0732">Signal</keyword>
<feature type="domain" description="Solute-binding protein family 3/N-terminal" evidence="3">
    <location>
        <begin position="44"/>
        <end position="273"/>
    </location>
</feature>
<dbReference type="PANTHER" id="PTHR35936">
    <property type="entry name" value="MEMBRANE-BOUND LYTIC MUREIN TRANSGLYCOSYLASE F"/>
    <property type="match status" value="1"/>
</dbReference>
<dbReference type="SUPFAM" id="SSF53850">
    <property type="entry name" value="Periplasmic binding protein-like II"/>
    <property type="match status" value="1"/>
</dbReference>
<gene>
    <name evidence="4" type="ORF">ACFSVM_12665</name>
</gene>